<dbReference type="AlphaFoldDB" id="A0A8J3XW95"/>
<feature type="compositionally biased region" description="Basic and acidic residues" evidence="1">
    <location>
        <begin position="64"/>
        <end position="89"/>
    </location>
</feature>
<name>A0A8J3XW95_9ACTN</name>
<evidence type="ECO:0000313" key="3">
    <source>
        <dbReference type="Proteomes" id="UP000605992"/>
    </source>
</evidence>
<comment type="caution">
    <text evidence="2">The sequence shown here is derived from an EMBL/GenBank/DDBJ whole genome shotgun (WGS) entry which is preliminary data.</text>
</comment>
<proteinExistence type="predicted"/>
<feature type="compositionally biased region" description="Low complexity" evidence="1">
    <location>
        <begin position="39"/>
        <end position="52"/>
    </location>
</feature>
<organism evidence="2 3">
    <name type="scientific">Planotetraspora thailandica</name>
    <dbReference type="NCBI Taxonomy" id="487172"/>
    <lineage>
        <taxon>Bacteria</taxon>
        <taxon>Bacillati</taxon>
        <taxon>Actinomycetota</taxon>
        <taxon>Actinomycetes</taxon>
        <taxon>Streptosporangiales</taxon>
        <taxon>Streptosporangiaceae</taxon>
        <taxon>Planotetraspora</taxon>
    </lineage>
</organism>
<evidence type="ECO:0000313" key="2">
    <source>
        <dbReference type="EMBL" id="GII57367.1"/>
    </source>
</evidence>
<accession>A0A8J3XW95</accession>
<dbReference type="Proteomes" id="UP000605992">
    <property type="component" value="Unassembled WGS sequence"/>
</dbReference>
<keyword evidence="3" id="KW-1185">Reference proteome</keyword>
<protein>
    <submittedName>
        <fullName evidence="2">Uncharacterized protein</fullName>
    </submittedName>
</protein>
<sequence>MSAELLQLLRHPGDGVEPQRITVPVDTSGGGRNTADVIGGSSATTTGCGSPTPYQRVMSSTDSWEAHVARRGDPAEEPRASGPHVDAKQGKLLRAEPIAQQMKLDRVRLVGAFPRPGGRVGDSHLTTQGPASARAVLYDVDSLFV</sequence>
<gene>
    <name evidence="2" type="ORF">Pth03_57560</name>
</gene>
<evidence type="ECO:0000256" key="1">
    <source>
        <dbReference type="SAM" id="MobiDB-lite"/>
    </source>
</evidence>
<feature type="region of interest" description="Disordered" evidence="1">
    <location>
        <begin position="13"/>
        <end position="89"/>
    </location>
</feature>
<dbReference type="RefSeq" id="WP_203947497.1">
    <property type="nucleotide sequence ID" value="NZ_BOOR01000051.1"/>
</dbReference>
<reference evidence="2" key="1">
    <citation type="submission" date="2021-01" db="EMBL/GenBank/DDBJ databases">
        <title>Whole genome shotgun sequence of Planotetraspora thailandica NBRC 104271.</title>
        <authorList>
            <person name="Komaki H."/>
            <person name="Tamura T."/>
        </authorList>
    </citation>
    <scope>NUCLEOTIDE SEQUENCE</scope>
    <source>
        <strain evidence="2">NBRC 104271</strain>
    </source>
</reference>
<dbReference type="EMBL" id="BOOR01000051">
    <property type="protein sequence ID" value="GII57367.1"/>
    <property type="molecule type" value="Genomic_DNA"/>
</dbReference>